<reference evidence="3" key="1">
    <citation type="journal article" date="2019" name="Int. J. Syst. Evol. Microbiol.">
        <title>The Global Catalogue of Microorganisms (GCM) 10K type strain sequencing project: providing services to taxonomists for standard genome sequencing and annotation.</title>
        <authorList>
            <consortium name="The Broad Institute Genomics Platform"/>
            <consortium name="The Broad Institute Genome Sequencing Center for Infectious Disease"/>
            <person name="Wu L."/>
            <person name="Ma J."/>
        </authorList>
    </citation>
    <scope>NUCLEOTIDE SEQUENCE [LARGE SCALE GENOMIC DNA]</scope>
    <source>
        <strain evidence="3">CGMCC 4.7241</strain>
    </source>
</reference>
<dbReference type="Proteomes" id="UP001595699">
    <property type="component" value="Unassembled WGS sequence"/>
</dbReference>
<keyword evidence="3" id="KW-1185">Reference proteome</keyword>
<comment type="caution">
    <text evidence="2">The sequence shown here is derived from an EMBL/GenBank/DDBJ whole genome shotgun (WGS) entry which is preliminary data.</text>
</comment>
<dbReference type="PROSITE" id="PS50987">
    <property type="entry name" value="HTH_ARSR_2"/>
    <property type="match status" value="1"/>
</dbReference>
<dbReference type="SUPFAM" id="SSF46785">
    <property type="entry name" value="Winged helix' DNA-binding domain"/>
    <property type="match status" value="1"/>
</dbReference>
<dbReference type="NCBIfam" id="NF033788">
    <property type="entry name" value="HTH_metalloreg"/>
    <property type="match status" value="1"/>
</dbReference>
<dbReference type="CDD" id="cd00090">
    <property type="entry name" value="HTH_ARSR"/>
    <property type="match status" value="1"/>
</dbReference>
<dbReference type="PRINTS" id="PR00778">
    <property type="entry name" value="HTHARSR"/>
</dbReference>
<organism evidence="2 3">
    <name type="scientific">Tenggerimyces flavus</name>
    <dbReference type="NCBI Taxonomy" id="1708749"/>
    <lineage>
        <taxon>Bacteria</taxon>
        <taxon>Bacillati</taxon>
        <taxon>Actinomycetota</taxon>
        <taxon>Actinomycetes</taxon>
        <taxon>Propionibacteriales</taxon>
        <taxon>Nocardioidaceae</taxon>
        <taxon>Tenggerimyces</taxon>
    </lineage>
</organism>
<evidence type="ECO:0000313" key="3">
    <source>
        <dbReference type="Proteomes" id="UP001595699"/>
    </source>
</evidence>
<dbReference type="InterPro" id="IPR036390">
    <property type="entry name" value="WH_DNA-bd_sf"/>
</dbReference>
<dbReference type="InterPro" id="IPR036388">
    <property type="entry name" value="WH-like_DNA-bd_sf"/>
</dbReference>
<dbReference type="PANTHER" id="PTHR38600:SF2">
    <property type="entry name" value="SLL0088 PROTEIN"/>
    <property type="match status" value="1"/>
</dbReference>
<sequence>MLDHQASWDRLFHALSDPHRRAMVQRLTHGPASVSELAKPLPMSLAAVVQHLQVLQAAGLVRSEKVGRVRTCQLDPHGLRAAEDWLKDQRTTWERQLDRLGDLLAEEQ</sequence>
<dbReference type="PANTHER" id="PTHR38600">
    <property type="entry name" value="TRANSCRIPTIONAL REGULATORY PROTEIN"/>
    <property type="match status" value="1"/>
</dbReference>
<dbReference type="Pfam" id="PF12840">
    <property type="entry name" value="HTH_20"/>
    <property type="match status" value="1"/>
</dbReference>
<dbReference type="InterPro" id="IPR011991">
    <property type="entry name" value="ArsR-like_HTH"/>
</dbReference>
<dbReference type="EMBL" id="JBHRZH010000049">
    <property type="protein sequence ID" value="MFC3766114.1"/>
    <property type="molecule type" value="Genomic_DNA"/>
</dbReference>
<proteinExistence type="predicted"/>
<dbReference type="RefSeq" id="WP_205120433.1">
    <property type="nucleotide sequence ID" value="NZ_JAFBCM010000001.1"/>
</dbReference>
<dbReference type="Gene3D" id="1.10.10.10">
    <property type="entry name" value="Winged helix-like DNA-binding domain superfamily/Winged helix DNA-binding domain"/>
    <property type="match status" value="1"/>
</dbReference>
<evidence type="ECO:0000259" key="1">
    <source>
        <dbReference type="PROSITE" id="PS50987"/>
    </source>
</evidence>
<name>A0ABV7YMN7_9ACTN</name>
<gene>
    <name evidence="2" type="ORF">ACFOUW_35150</name>
</gene>
<accession>A0ABV7YMN7</accession>
<evidence type="ECO:0000313" key="2">
    <source>
        <dbReference type="EMBL" id="MFC3766114.1"/>
    </source>
</evidence>
<protein>
    <submittedName>
        <fullName evidence="2">ArsR/SmtB family transcription factor</fullName>
    </submittedName>
</protein>
<dbReference type="SMART" id="SM00418">
    <property type="entry name" value="HTH_ARSR"/>
    <property type="match status" value="1"/>
</dbReference>
<feature type="domain" description="HTH arsR-type" evidence="1">
    <location>
        <begin position="1"/>
        <end position="93"/>
    </location>
</feature>
<dbReference type="InterPro" id="IPR001845">
    <property type="entry name" value="HTH_ArsR_DNA-bd_dom"/>
</dbReference>